<dbReference type="SMART" id="SM00220">
    <property type="entry name" value="S_TKc"/>
    <property type="match status" value="1"/>
</dbReference>
<dbReference type="GO" id="GO:0007165">
    <property type="term" value="P:signal transduction"/>
    <property type="evidence" value="ECO:0007669"/>
    <property type="project" value="TreeGrafter"/>
</dbReference>
<feature type="non-terminal residue" evidence="2">
    <location>
        <position position="141"/>
    </location>
</feature>
<dbReference type="AlphaFoldDB" id="A0A139AEM8"/>
<accession>A0A139AEM8</accession>
<name>A0A139AEM8_GONPJ</name>
<keyword evidence="2" id="KW-0418">Kinase</keyword>
<keyword evidence="2" id="KW-0808">Transferase</keyword>
<dbReference type="OrthoDB" id="2158504at2759"/>
<reference evidence="2 3" key="1">
    <citation type="journal article" date="2015" name="Genome Biol. Evol.">
        <title>Phylogenomic analyses indicate that early fungi evolved digesting cell walls of algal ancestors of land plants.</title>
        <authorList>
            <person name="Chang Y."/>
            <person name="Wang S."/>
            <person name="Sekimoto S."/>
            <person name="Aerts A.L."/>
            <person name="Choi C."/>
            <person name="Clum A."/>
            <person name="LaButti K.M."/>
            <person name="Lindquist E.A."/>
            <person name="Yee Ngan C."/>
            <person name="Ohm R.A."/>
            <person name="Salamov A.A."/>
            <person name="Grigoriev I.V."/>
            <person name="Spatafora J.W."/>
            <person name="Berbee M.L."/>
        </authorList>
    </citation>
    <scope>NUCLEOTIDE SEQUENCE [LARGE SCALE GENOMIC DNA]</scope>
    <source>
        <strain evidence="2 3">JEL478</strain>
    </source>
</reference>
<dbReference type="Proteomes" id="UP000070544">
    <property type="component" value="Unassembled WGS sequence"/>
</dbReference>
<keyword evidence="3" id="KW-1185">Reference proteome</keyword>
<dbReference type="GO" id="GO:0004672">
    <property type="term" value="F:protein kinase activity"/>
    <property type="evidence" value="ECO:0007669"/>
    <property type="project" value="InterPro"/>
</dbReference>
<dbReference type="EMBL" id="KQ965766">
    <property type="protein sequence ID" value="KXS14895.1"/>
    <property type="molecule type" value="Genomic_DNA"/>
</dbReference>
<protein>
    <submittedName>
        <fullName evidence="2">Kinase-like protein</fullName>
    </submittedName>
</protein>
<evidence type="ECO:0000313" key="2">
    <source>
        <dbReference type="EMBL" id="KXS14895.1"/>
    </source>
</evidence>
<dbReference type="GO" id="GO:0005737">
    <property type="term" value="C:cytoplasm"/>
    <property type="evidence" value="ECO:0007669"/>
    <property type="project" value="TreeGrafter"/>
</dbReference>
<dbReference type="Pfam" id="PF00069">
    <property type="entry name" value="Pkinase"/>
    <property type="match status" value="1"/>
</dbReference>
<sequence>EATVRYNLNSENVVPLYGILKRGNMFAFVSPVMENGSLTSYLQHFESDEVQRRQEILSLLDVAHGMEYLHSQGILHADLKTDNVLINNRKCGILSDFGTAKFLSAATDFETGNRFGTWRYMSPERLRGEGTMEADDVYAFG</sequence>
<dbReference type="STRING" id="1344416.A0A139AEM8"/>
<proteinExistence type="predicted"/>
<dbReference type="PROSITE" id="PS00108">
    <property type="entry name" value="PROTEIN_KINASE_ST"/>
    <property type="match status" value="1"/>
</dbReference>
<dbReference type="InterPro" id="IPR000719">
    <property type="entry name" value="Prot_kinase_dom"/>
</dbReference>
<dbReference type="InterPro" id="IPR011009">
    <property type="entry name" value="Kinase-like_dom_sf"/>
</dbReference>
<feature type="domain" description="Protein kinase" evidence="1">
    <location>
        <begin position="1"/>
        <end position="141"/>
    </location>
</feature>
<gene>
    <name evidence="2" type="ORF">M427DRAFT_77883</name>
</gene>
<feature type="non-terminal residue" evidence="2">
    <location>
        <position position="1"/>
    </location>
</feature>
<dbReference type="InterPro" id="IPR008271">
    <property type="entry name" value="Ser/Thr_kinase_AS"/>
</dbReference>
<dbReference type="GO" id="GO:0005524">
    <property type="term" value="F:ATP binding"/>
    <property type="evidence" value="ECO:0007669"/>
    <property type="project" value="InterPro"/>
</dbReference>
<evidence type="ECO:0000313" key="3">
    <source>
        <dbReference type="Proteomes" id="UP000070544"/>
    </source>
</evidence>
<dbReference type="Gene3D" id="1.10.510.10">
    <property type="entry name" value="Transferase(Phosphotransferase) domain 1"/>
    <property type="match status" value="1"/>
</dbReference>
<dbReference type="InterPro" id="IPR050167">
    <property type="entry name" value="Ser_Thr_protein_kinase"/>
</dbReference>
<evidence type="ECO:0000259" key="1">
    <source>
        <dbReference type="PROSITE" id="PS50011"/>
    </source>
</evidence>
<dbReference type="PROSITE" id="PS50011">
    <property type="entry name" value="PROTEIN_KINASE_DOM"/>
    <property type="match status" value="1"/>
</dbReference>
<organism evidence="2 3">
    <name type="scientific">Gonapodya prolifera (strain JEL478)</name>
    <name type="common">Monoblepharis prolifera</name>
    <dbReference type="NCBI Taxonomy" id="1344416"/>
    <lineage>
        <taxon>Eukaryota</taxon>
        <taxon>Fungi</taxon>
        <taxon>Fungi incertae sedis</taxon>
        <taxon>Chytridiomycota</taxon>
        <taxon>Chytridiomycota incertae sedis</taxon>
        <taxon>Monoblepharidomycetes</taxon>
        <taxon>Monoblepharidales</taxon>
        <taxon>Gonapodyaceae</taxon>
        <taxon>Gonapodya</taxon>
    </lineage>
</organism>
<dbReference type="PANTHER" id="PTHR23257">
    <property type="entry name" value="SERINE-THREONINE PROTEIN KINASE"/>
    <property type="match status" value="1"/>
</dbReference>
<dbReference type="SUPFAM" id="SSF56112">
    <property type="entry name" value="Protein kinase-like (PK-like)"/>
    <property type="match status" value="1"/>
</dbReference>
<dbReference type="OMA" id="CRISPWI"/>